<keyword evidence="2" id="KW-1185">Reference proteome</keyword>
<dbReference type="OrthoDB" id="5818670at2759"/>
<proteinExistence type="predicted"/>
<reference evidence="2" key="1">
    <citation type="journal article" date="2014" name="Nat. Genet.">
        <title>Genome of the human hookworm Necator americanus.</title>
        <authorList>
            <person name="Tang Y.T."/>
            <person name="Gao X."/>
            <person name="Rosa B.A."/>
            <person name="Abubucker S."/>
            <person name="Hallsworth-Pepin K."/>
            <person name="Martin J."/>
            <person name="Tyagi R."/>
            <person name="Heizer E."/>
            <person name="Zhang X."/>
            <person name="Bhonagiri-Palsikar V."/>
            <person name="Minx P."/>
            <person name="Warren W.C."/>
            <person name="Wang Q."/>
            <person name="Zhan B."/>
            <person name="Hotez P.J."/>
            <person name="Sternberg P.W."/>
            <person name="Dougall A."/>
            <person name="Gaze S.T."/>
            <person name="Mulvenna J."/>
            <person name="Sotillo J."/>
            <person name="Ranganathan S."/>
            <person name="Rabelo E.M."/>
            <person name="Wilson R.K."/>
            <person name="Felgner P.L."/>
            <person name="Bethony J."/>
            <person name="Hawdon J.M."/>
            <person name="Gasser R.B."/>
            <person name="Loukas A."/>
            <person name="Mitreva M."/>
        </authorList>
    </citation>
    <scope>NUCLEOTIDE SEQUENCE [LARGE SCALE GENOMIC DNA]</scope>
</reference>
<organism evidence="1 2">
    <name type="scientific">Necator americanus</name>
    <name type="common">Human hookworm</name>
    <dbReference type="NCBI Taxonomy" id="51031"/>
    <lineage>
        <taxon>Eukaryota</taxon>
        <taxon>Metazoa</taxon>
        <taxon>Ecdysozoa</taxon>
        <taxon>Nematoda</taxon>
        <taxon>Chromadorea</taxon>
        <taxon>Rhabditida</taxon>
        <taxon>Rhabditina</taxon>
        <taxon>Rhabditomorpha</taxon>
        <taxon>Strongyloidea</taxon>
        <taxon>Ancylostomatidae</taxon>
        <taxon>Bunostominae</taxon>
        <taxon>Necator</taxon>
    </lineage>
</organism>
<sequence>MRGIEKHLIVSDSLDVRKAAGNLLERFTAEVDTVPDLLLLLDECASIIDKGSRQRLVRKISEIIDEDLIAGEYDVNEAGIYRRLLSMYNLRSCEVKERKYIYIYSKMENFFLS</sequence>
<evidence type="ECO:0000313" key="2">
    <source>
        <dbReference type="Proteomes" id="UP000053676"/>
    </source>
</evidence>
<dbReference type="EMBL" id="KI657690">
    <property type="protein sequence ID" value="ETN85673.1"/>
    <property type="molecule type" value="Genomic_DNA"/>
</dbReference>
<evidence type="ECO:0000313" key="1">
    <source>
        <dbReference type="EMBL" id="ETN85673.1"/>
    </source>
</evidence>
<dbReference type="Proteomes" id="UP000053676">
    <property type="component" value="Unassembled WGS sequence"/>
</dbReference>
<dbReference type="STRING" id="51031.W2TV27"/>
<accession>W2TV27</accession>
<gene>
    <name evidence="1" type="ORF">NECAME_06292</name>
</gene>
<name>W2TV27_NECAM</name>
<dbReference type="KEGG" id="nai:NECAME_06292"/>
<protein>
    <submittedName>
        <fullName evidence="1">Uncharacterized protein</fullName>
    </submittedName>
</protein>
<dbReference type="AlphaFoldDB" id="W2TV27"/>